<organism evidence="2 3">
    <name type="scientific">Edaphochlamys debaryana</name>
    <dbReference type="NCBI Taxonomy" id="47281"/>
    <lineage>
        <taxon>Eukaryota</taxon>
        <taxon>Viridiplantae</taxon>
        <taxon>Chlorophyta</taxon>
        <taxon>core chlorophytes</taxon>
        <taxon>Chlorophyceae</taxon>
        <taxon>CS clade</taxon>
        <taxon>Chlamydomonadales</taxon>
        <taxon>Chlamydomonadales incertae sedis</taxon>
        <taxon>Edaphochlamys</taxon>
    </lineage>
</organism>
<feature type="region of interest" description="Disordered" evidence="1">
    <location>
        <begin position="588"/>
        <end position="660"/>
    </location>
</feature>
<sequence>MSTFGSDAGMDEVEVEDFPPLPAAAPASRGGSSTGGGRGRAPDPFGAGDDDPPPPAAATARAGRRAGGAATAPADEPPTFRPSAPPSVAGRRSAAPPSPQPRGTGSGASSPPPFGGPGPTSRESRPSSSRPGGASAGPPPPPRRAAAVAKSQLHPEDVRQGLRNPYDMHYDGDAARTGAIDPRQGGGGGLSGLRDPYDRPTRSQLSAAQSRLRQDKASGALYEVAGRYRVLFGGHHVVRKGLRRSIGDAYAAYVGQVINLPQDTYGLALRALDANYNPGGNRQPGFADVRLHTSPYATSRAKHAQIFNAAKKIMRDLEAYVYDVSYYCPGELDQLRGMRRPGNGRAEGVEGYAEEPRLEAQEPPRHREAVQVTRRAGAPRPPPPAGFNPIAGTMHVEHSTAQHAGAQHSTAQHGRAQHGAAQHGGAGRGHSRPRTAPSAGGGGGGRGGRDAESDEAAAAAAAAARSVAAAMGSAAEAEAREGEAGWGPERAAQHEEWQAMGLRRLSSPGMHTKTPPHYRVSKFYQHVSPTEEVLDFMRKRAAKRAQQQVAAAAAGGEGAEAAEAAAAESAAAAAEAISKIEKVLKHSHRYHPKPPPGAFDPSAARTSPPRHASPGRGQAQGAAYPPVWPVGPTTPGRAYSPASGAGAPDGVRVAEGETGEDPSTARIMWIIETAYELGLAQALGLEGPWRYPRSHRKSPSPYRRRHYDSLYSSPERYGPAIPDMPLYGDRWEAQHGGGAEGAPPTSDQVQYGAAPYGYVGGRYDRPDRASSPPHARQVRHASHPVLPHGFEGPTAYRVHVNEARRYVREAEGPPEAKLYNRSQRLSPY</sequence>
<gene>
    <name evidence="2" type="ORF">HYH03_012553</name>
</gene>
<feature type="compositionally biased region" description="Low complexity" evidence="1">
    <location>
        <begin position="86"/>
        <end position="109"/>
    </location>
</feature>
<evidence type="ECO:0000256" key="1">
    <source>
        <dbReference type="SAM" id="MobiDB-lite"/>
    </source>
</evidence>
<feature type="region of interest" description="Disordered" evidence="1">
    <location>
        <begin position="729"/>
        <end position="792"/>
    </location>
</feature>
<evidence type="ECO:0000313" key="2">
    <source>
        <dbReference type="EMBL" id="KAG2488932.1"/>
    </source>
</evidence>
<feature type="compositionally biased region" description="Low complexity" evidence="1">
    <location>
        <begin position="411"/>
        <end position="421"/>
    </location>
</feature>
<feature type="compositionally biased region" description="Basic and acidic residues" evidence="1">
    <location>
        <begin position="354"/>
        <end position="369"/>
    </location>
</feature>
<feature type="region of interest" description="Disordered" evidence="1">
    <location>
        <begin position="1"/>
        <end position="212"/>
    </location>
</feature>
<reference evidence="2" key="1">
    <citation type="journal article" date="2020" name="bioRxiv">
        <title>Comparative genomics of Chlamydomonas.</title>
        <authorList>
            <person name="Craig R.J."/>
            <person name="Hasan A.R."/>
            <person name="Ness R.W."/>
            <person name="Keightley P.D."/>
        </authorList>
    </citation>
    <scope>NUCLEOTIDE SEQUENCE</scope>
    <source>
        <strain evidence="2">CCAP 11/70</strain>
    </source>
</reference>
<evidence type="ECO:0000313" key="3">
    <source>
        <dbReference type="Proteomes" id="UP000612055"/>
    </source>
</evidence>
<comment type="caution">
    <text evidence="2">The sequence shown here is derived from an EMBL/GenBank/DDBJ whole genome shotgun (WGS) entry which is preliminary data.</text>
</comment>
<feature type="compositionally biased region" description="Pro residues" evidence="1">
    <location>
        <begin position="75"/>
        <end position="85"/>
    </location>
</feature>
<feature type="region of interest" description="Disordered" evidence="1">
    <location>
        <begin position="809"/>
        <end position="828"/>
    </location>
</feature>
<keyword evidence="3" id="KW-1185">Reference proteome</keyword>
<name>A0A835XSN0_9CHLO</name>
<feature type="compositionally biased region" description="Low complexity" evidence="1">
    <location>
        <begin position="57"/>
        <end position="74"/>
    </location>
</feature>
<feature type="compositionally biased region" description="Polar residues" evidence="1">
    <location>
        <begin position="401"/>
        <end position="410"/>
    </location>
</feature>
<protein>
    <submittedName>
        <fullName evidence="2">Uncharacterized protein</fullName>
    </submittedName>
</protein>
<dbReference type="Proteomes" id="UP000612055">
    <property type="component" value="Unassembled WGS sequence"/>
</dbReference>
<feature type="compositionally biased region" description="Polar residues" evidence="1">
    <location>
        <begin position="202"/>
        <end position="211"/>
    </location>
</feature>
<dbReference type="AlphaFoldDB" id="A0A835XSN0"/>
<feature type="region of interest" description="Disordered" evidence="1">
    <location>
        <begin position="337"/>
        <end position="457"/>
    </location>
</feature>
<dbReference type="EMBL" id="JAEHOE010000078">
    <property type="protein sequence ID" value="KAG2488932.1"/>
    <property type="molecule type" value="Genomic_DNA"/>
</dbReference>
<accession>A0A835XSN0</accession>
<dbReference type="OrthoDB" id="543698at2759"/>
<proteinExistence type="predicted"/>
<feature type="compositionally biased region" description="Basic and acidic residues" evidence="1">
    <location>
        <begin position="153"/>
        <end position="174"/>
    </location>
</feature>